<dbReference type="InterPro" id="IPR038555">
    <property type="entry name" value="Zincin_1_sf"/>
</dbReference>
<feature type="compositionally biased region" description="Basic residues" evidence="1">
    <location>
        <begin position="1"/>
        <end position="13"/>
    </location>
</feature>
<dbReference type="Gene3D" id="3.30.2010.20">
    <property type="match status" value="1"/>
</dbReference>
<proteinExistence type="predicted"/>
<dbReference type="RefSeq" id="WP_123669017.1">
    <property type="nucleotide sequence ID" value="NZ_RJKE01000001.1"/>
</dbReference>
<name>A0A3N1D8Y9_9ACTN</name>
<dbReference type="EMBL" id="RJKE01000001">
    <property type="protein sequence ID" value="ROO90004.1"/>
    <property type="molecule type" value="Genomic_DNA"/>
</dbReference>
<keyword evidence="3" id="KW-1185">Reference proteome</keyword>
<organism evidence="2 3">
    <name type="scientific">Actinocorallia herbida</name>
    <dbReference type="NCBI Taxonomy" id="58109"/>
    <lineage>
        <taxon>Bacteria</taxon>
        <taxon>Bacillati</taxon>
        <taxon>Actinomycetota</taxon>
        <taxon>Actinomycetes</taxon>
        <taxon>Streptosporangiales</taxon>
        <taxon>Thermomonosporaceae</taxon>
        <taxon>Actinocorallia</taxon>
    </lineage>
</organism>
<reference evidence="2 3" key="1">
    <citation type="submission" date="2018-11" db="EMBL/GenBank/DDBJ databases">
        <title>Sequencing the genomes of 1000 actinobacteria strains.</title>
        <authorList>
            <person name="Klenk H.-P."/>
        </authorList>
    </citation>
    <scope>NUCLEOTIDE SEQUENCE [LARGE SCALE GENOMIC DNA]</scope>
    <source>
        <strain evidence="2 3">DSM 44254</strain>
    </source>
</reference>
<dbReference type="CDD" id="cd12954">
    <property type="entry name" value="MMP_TTHA0227_like_1"/>
    <property type="match status" value="1"/>
</dbReference>
<feature type="region of interest" description="Disordered" evidence="1">
    <location>
        <begin position="1"/>
        <end position="21"/>
    </location>
</feature>
<dbReference type="InterPro" id="IPR010428">
    <property type="entry name" value="Zincin_1"/>
</dbReference>
<dbReference type="OrthoDB" id="4966605at2"/>
<gene>
    <name evidence="2" type="ORF">EDD29_7717</name>
</gene>
<comment type="caution">
    <text evidence="2">The sequence shown here is derived from an EMBL/GenBank/DDBJ whole genome shotgun (WGS) entry which is preliminary data.</text>
</comment>
<evidence type="ECO:0000256" key="1">
    <source>
        <dbReference type="SAM" id="MobiDB-lite"/>
    </source>
</evidence>
<sequence length="136" mass="15238">MRRVRRRDRHGRGLRGPLAPPEVPISLTRAEKFDDLVREEVQRVVAPWREQLAGVEFAVEDIPPAEPGATQVPLGETRTVAGVPRVIVFRRPMEARAGKDGKGERELVRLIHDVVVDEVAQLLGLDPDDVDEPEED</sequence>
<evidence type="ECO:0000313" key="3">
    <source>
        <dbReference type="Proteomes" id="UP000272400"/>
    </source>
</evidence>
<dbReference type="AlphaFoldDB" id="A0A3N1D8Y9"/>
<accession>A0A3N1D8Y9</accession>
<dbReference type="Proteomes" id="UP000272400">
    <property type="component" value="Unassembled WGS sequence"/>
</dbReference>
<dbReference type="SUPFAM" id="SSF55486">
    <property type="entry name" value="Metalloproteases ('zincins'), catalytic domain"/>
    <property type="match status" value="1"/>
</dbReference>
<evidence type="ECO:0000313" key="2">
    <source>
        <dbReference type="EMBL" id="ROO90004.1"/>
    </source>
</evidence>
<protein>
    <submittedName>
        <fullName evidence="2">Zinicin-like metallopeptidase</fullName>
    </submittedName>
</protein>
<dbReference type="Pfam" id="PF06262">
    <property type="entry name" value="Zincin_1"/>
    <property type="match status" value="1"/>
</dbReference>